<feature type="transmembrane region" description="Helical" evidence="1">
    <location>
        <begin position="28"/>
        <end position="53"/>
    </location>
</feature>
<feature type="transmembrane region" description="Helical" evidence="1">
    <location>
        <begin position="168"/>
        <end position="188"/>
    </location>
</feature>
<feature type="transmembrane region" description="Helical" evidence="1">
    <location>
        <begin position="271"/>
        <end position="293"/>
    </location>
</feature>
<organism evidence="2 3">
    <name type="scientific">Nocardia fusca</name>
    <dbReference type="NCBI Taxonomy" id="941183"/>
    <lineage>
        <taxon>Bacteria</taxon>
        <taxon>Bacillati</taxon>
        <taxon>Actinomycetota</taxon>
        <taxon>Actinomycetes</taxon>
        <taxon>Mycobacteriales</taxon>
        <taxon>Nocardiaceae</taxon>
        <taxon>Nocardia</taxon>
    </lineage>
</organism>
<keyword evidence="1" id="KW-1133">Transmembrane helix</keyword>
<evidence type="ECO:0000313" key="2">
    <source>
        <dbReference type="EMBL" id="MEV0363332.1"/>
    </source>
</evidence>
<name>A0ABV3F6J7_9NOCA</name>
<evidence type="ECO:0000256" key="1">
    <source>
        <dbReference type="SAM" id="Phobius"/>
    </source>
</evidence>
<dbReference type="EMBL" id="JBFAIH010000005">
    <property type="protein sequence ID" value="MEV0363332.1"/>
    <property type="molecule type" value="Genomic_DNA"/>
</dbReference>
<feature type="transmembrane region" description="Helical" evidence="1">
    <location>
        <begin position="126"/>
        <end position="147"/>
    </location>
</feature>
<protein>
    <submittedName>
        <fullName evidence="2">DUF475 domain-containing protein</fullName>
    </submittedName>
</protein>
<feature type="transmembrane region" description="Helical" evidence="1">
    <location>
        <begin position="302"/>
        <end position="322"/>
    </location>
</feature>
<dbReference type="Pfam" id="PF04332">
    <property type="entry name" value="DUF475"/>
    <property type="match status" value="1"/>
</dbReference>
<dbReference type="PANTHER" id="PTHR30238:SF4">
    <property type="entry name" value="SLL1022 PROTEIN"/>
    <property type="match status" value="1"/>
</dbReference>
<feature type="transmembrane region" description="Helical" evidence="1">
    <location>
        <begin position="65"/>
        <end position="90"/>
    </location>
</feature>
<proteinExistence type="predicted"/>
<accession>A0ABV3F6J7</accession>
<reference evidence="2 3" key="1">
    <citation type="submission" date="2024-06" db="EMBL/GenBank/DDBJ databases">
        <title>The Natural Products Discovery Center: Release of the First 8490 Sequenced Strains for Exploring Actinobacteria Biosynthetic Diversity.</title>
        <authorList>
            <person name="Kalkreuter E."/>
            <person name="Kautsar S.A."/>
            <person name="Yang D."/>
            <person name="Bader C.D."/>
            <person name="Teijaro C.N."/>
            <person name="Fluegel L."/>
            <person name="Davis C.M."/>
            <person name="Simpson J.R."/>
            <person name="Lauterbach L."/>
            <person name="Steele A.D."/>
            <person name="Gui C."/>
            <person name="Meng S."/>
            <person name="Li G."/>
            <person name="Viehrig K."/>
            <person name="Ye F."/>
            <person name="Su P."/>
            <person name="Kiefer A.F."/>
            <person name="Nichols A."/>
            <person name="Cepeda A.J."/>
            <person name="Yan W."/>
            <person name="Fan B."/>
            <person name="Jiang Y."/>
            <person name="Adhikari A."/>
            <person name="Zheng C.-J."/>
            <person name="Schuster L."/>
            <person name="Cowan T.M."/>
            <person name="Smanski M.J."/>
            <person name="Chevrette M.G."/>
            <person name="De Carvalho L.P.S."/>
            <person name="Shen B."/>
        </authorList>
    </citation>
    <scope>NUCLEOTIDE SEQUENCE [LARGE SCALE GENOMIC DNA]</scope>
    <source>
        <strain evidence="2 3">NPDC050671</strain>
    </source>
</reference>
<dbReference type="InterPro" id="IPR007427">
    <property type="entry name" value="DUF475"/>
</dbReference>
<gene>
    <name evidence="2" type="ORF">AB0H72_11570</name>
</gene>
<sequence>MVLRIFGLSLVVTVLSLGVAFLYGGPTALALCLILGILEVSLSFDNAVINATILEKMSEFWQKIFLTIGILIAVFGMRLVFPLAIVWITAGLNPVEAFDLALNPPADDAAFFPDGSPSYETLLTDAHPQIAAFGGMFLAMLFLNFILEERELTWLSWLERPLAKAGKLNMMSVVVAGIGLVLAAEFLAHEEDRSTVLLAGLLGMIIYIAVDGLGSMFNAEEHAEEAVGGPSGLAKATGKAGFFLFLYLEVLDASFSFDGVIGAFAITADPIIIALGLGLIGAMFVRSITVYLVRKGTLAEYVYLEHGAHWAIGALALILLITVGDIHVHELVTGLIGIAFIGAAVLSSVRRNRKEDDTKPTEASEPAPVG</sequence>
<feature type="transmembrane region" description="Helical" evidence="1">
    <location>
        <begin position="5"/>
        <end position="22"/>
    </location>
</feature>
<keyword evidence="1" id="KW-0812">Transmembrane</keyword>
<keyword evidence="3" id="KW-1185">Reference proteome</keyword>
<feature type="transmembrane region" description="Helical" evidence="1">
    <location>
        <begin position="194"/>
        <end position="210"/>
    </location>
</feature>
<dbReference type="PANTHER" id="PTHR30238">
    <property type="entry name" value="MEMBRANE BOUND PREDICTED REDOX MODULATOR"/>
    <property type="match status" value="1"/>
</dbReference>
<dbReference type="NCBIfam" id="NF010613">
    <property type="entry name" value="PRK14013.1-3"/>
    <property type="match status" value="1"/>
</dbReference>
<feature type="transmembrane region" description="Helical" evidence="1">
    <location>
        <begin position="328"/>
        <end position="349"/>
    </location>
</feature>
<comment type="caution">
    <text evidence="2">The sequence shown here is derived from an EMBL/GenBank/DDBJ whole genome shotgun (WGS) entry which is preliminary data.</text>
</comment>
<dbReference type="Proteomes" id="UP001551658">
    <property type="component" value="Unassembled WGS sequence"/>
</dbReference>
<evidence type="ECO:0000313" key="3">
    <source>
        <dbReference type="Proteomes" id="UP001551658"/>
    </source>
</evidence>
<dbReference type="RefSeq" id="WP_357977296.1">
    <property type="nucleotide sequence ID" value="NZ_JBFAIH010000005.1"/>
</dbReference>
<keyword evidence="1" id="KW-0472">Membrane</keyword>